<dbReference type="GO" id="GO:0061630">
    <property type="term" value="F:ubiquitin protein ligase activity"/>
    <property type="evidence" value="ECO:0007669"/>
    <property type="project" value="UniProtKB-EC"/>
</dbReference>
<dbReference type="AlphaFoldDB" id="A0A0D1XLV5"/>
<evidence type="ECO:0000256" key="9">
    <source>
        <dbReference type="SAM" id="MobiDB-lite"/>
    </source>
</evidence>
<dbReference type="Proteomes" id="UP000054302">
    <property type="component" value="Unassembled WGS sequence"/>
</dbReference>
<evidence type="ECO:0000256" key="2">
    <source>
        <dbReference type="ARBA" id="ARBA00012483"/>
    </source>
</evidence>
<protein>
    <recommendedName>
        <fullName evidence="2">RING-type E3 ubiquitin transferase</fullName>
        <ecNumber evidence="2">2.3.2.27</ecNumber>
    </recommendedName>
</protein>
<evidence type="ECO:0000256" key="4">
    <source>
        <dbReference type="ARBA" id="ARBA00022723"/>
    </source>
</evidence>
<dbReference type="Pfam" id="PF13639">
    <property type="entry name" value="zf-RING_2"/>
    <property type="match status" value="1"/>
</dbReference>
<dbReference type="EC" id="2.3.2.27" evidence="2"/>
<dbReference type="GO" id="GO:0008270">
    <property type="term" value="F:zinc ion binding"/>
    <property type="evidence" value="ECO:0007669"/>
    <property type="project" value="UniProtKB-KW"/>
</dbReference>
<keyword evidence="4" id="KW-0479">Metal-binding</keyword>
<evidence type="ECO:0000259" key="10">
    <source>
        <dbReference type="PROSITE" id="PS50089"/>
    </source>
</evidence>
<keyword evidence="7" id="KW-0862">Zinc</keyword>
<dbReference type="OMA" id="GDRMFCH"/>
<gene>
    <name evidence="11" type="ORF">PV10_08748</name>
</gene>
<feature type="compositionally biased region" description="Low complexity" evidence="9">
    <location>
        <begin position="347"/>
        <end position="358"/>
    </location>
</feature>
<evidence type="ECO:0000256" key="8">
    <source>
        <dbReference type="PROSITE-ProRule" id="PRU00175"/>
    </source>
</evidence>
<dbReference type="PANTHER" id="PTHR15710:SF228">
    <property type="entry name" value="FINGER DOMAIN PROTEIN, PUTATIVE-RELATED"/>
    <property type="match status" value="1"/>
</dbReference>
<dbReference type="InterPro" id="IPR001841">
    <property type="entry name" value="Znf_RING"/>
</dbReference>
<dbReference type="Gene3D" id="3.30.40.10">
    <property type="entry name" value="Zinc/RING finger domain, C3HC4 (zinc finger)"/>
    <property type="match status" value="1"/>
</dbReference>
<dbReference type="GO" id="GO:0016567">
    <property type="term" value="P:protein ubiquitination"/>
    <property type="evidence" value="ECO:0007669"/>
    <property type="project" value="TreeGrafter"/>
</dbReference>
<dbReference type="GO" id="GO:0005737">
    <property type="term" value="C:cytoplasm"/>
    <property type="evidence" value="ECO:0007669"/>
    <property type="project" value="TreeGrafter"/>
</dbReference>
<feature type="compositionally biased region" description="Polar residues" evidence="9">
    <location>
        <begin position="326"/>
        <end position="342"/>
    </location>
</feature>
<comment type="catalytic activity">
    <reaction evidence="1">
        <text>S-ubiquitinyl-[E2 ubiquitin-conjugating enzyme]-L-cysteine + [acceptor protein]-L-lysine = [E2 ubiquitin-conjugating enzyme]-L-cysteine + N(6)-ubiquitinyl-[acceptor protein]-L-lysine.</text>
        <dbReference type="EC" id="2.3.2.27"/>
    </reaction>
</comment>
<feature type="region of interest" description="Disordered" evidence="9">
    <location>
        <begin position="39"/>
        <end position="100"/>
    </location>
</feature>
<evidence type="ECO:0000256" key="1">
    <source>
        <dbReference type="ARBA" id="ARBA00000900"/>
    </source>
</evidence>
<dbReference type="OrthoDB" id="8062037at2759"/>
<reference evidence="11 12" key="1">
    <citation type="submission" date="2015-01" db="EMBL/GenBank/DDBJ databases">
        <title>The Genome Sequence of Exophiala mesophila CBS40295.</title>
        <authorList>
            <consortium name="The Broad Institute Genomics Platform"/>
            <person name="Cuomo C."/>
            <person name="de Hoog S."/>
            <person name="Gorbushina A."/>
            <person name="Stielow B."/>
            <person name="Teixiera M."/>
            <person name="Abouelleil A."/>
            <person name="Chapman S.B."/>
            <person name="Priest M."/>
            <person name="Young S.K."/>
            <person name="Wortman J."/>
            <person name="Nusbaum C."/>
            <person name="Birren B."/>
        </authorList>
    </citation>
    <scope>NUCLEOTIDE SEQUENCE [LARGE SCALE GENOMIC DNA]</scope>
    <source>
        <strain evidence="11 12">CBS 40295</strain>
    </source>
</reference>
<dbReference type="FunFam" id="3.30.40.10:FF:000127">
    <property type="entry name" value="E3 ubiquitin-protein ligase RNF181"/>
    <property type="match status" value="1"/>
</dbReference>
<proteinExistence type="predicted"/>
<sequence>MASRLQGERVFCHQCENEWDRAHGGLTCPRCEGEFVEILEPETRSSLDHTQSPPQSPTAPPIPPHPNRSPLHDLFGHNPWEHDDSDPEVPLPDPLQHRRSPNNFTTFEFSNRYNAGRISISTRTVRSGGFGNNDRDMPNLGPLLGPQARLFGTFTTGTFPGRDPRAGPQPGNLQDLFSMMLQSMQQPDGFRMQQRGDWDEGERNPEPYPTPFDLLGALFNPGQGGRHGDMVFSQEAFDQVMSQLMEQNSGSSAPPPASAEAIQALEKKKIDAEMLGTEGRAECSICMEEVSLGAEVTVLPCKHWFHGECVTAWLKEHDTCPHCRSPISSSASRPQGSESSGGRNRRASSISSPRAPASDGTRQNPIHIPETPSEMREARRRYYGESSQDAGHDHQGYRSSEESTRHSRRDSRGQHGDDNTANNNGTSTNGGGGFGGWLRHHLPFS</sequence>
<evidence type="ECO:0000313" key="11">
    <source>
        <dbReference type="EMBL" id="KIV89156.1"/>
    </source>
</evidence>
<organism evidence="11 12">
    <name type="scientific">Exophiala mesophila</name>
    <name type="common">Black yeast-like fungus</name>
    <dbReference type="NCBI Taxonomy" id="212818"/>
    <lineage>
        <taxon>Eukaryota</taxon>
        <taxon>Fungi</taxon>
        <taxon>Dikarya</taxon>
        <taxon>Ascomycota</taxon>
        <taxon>Pezizomycotina</taxon>
        <taxon>Eurotiomycetes</taxon>
        <taxon>Chaetothyriomycetidae</taxon>
        <taxon>Chaetothyriales</taxon>
        <taxon>Herpotrichiellaceae</taxon>
        <taxon>Exophiala</taxon>
    </lineage>
</organism>
<evidence type="ECO:0000256" key="5">
    <source>
        <dbReference type="ARBA" id="ARBA00022771"/>
    </source>
</evidence>
<dbReference type="GeneID" id="27326593"/>
<evidence type="ECO:0000313" key="12">
    <source>
        <dbReference type="Proteomes" id="UP000054302"/>
    </source>
</evidence>
<dbReference type="SUPFAM" id="SSF57850">
    <property type="entry name" value="RING/U-box"/>
    <property type="match status" value="1"/>
</dbReference>
<evidence type="ECO:0000256" key="3">
    <source>
        <dbReference type="ARBA" id="ARBA00022679"/>
    </source>
</evidence>
<accession>A0A0D1XLV5</accession>
<keyword evidence="6" id="KW-0833">Ubl conjugation pathway</keyword>
<dbReference type="CDD" id="cd16454">
    <property type="entry name" value="RING-H2_PA-TM-RING"/>
    <property type="match status" value="1"/>
</dbReference>
<dbReference type="EMBL" id="KN847525">
    <property type="protein sequence ID" value="KIV89156.1"/>
    <property type="molecule type" value="Genomic_DNA"/>
</dbReference>
<keyword evidence="3" id="KW-0808">Transferase</keyword>
<feature type="compositionally biased region" description="Pro residues" evidence="9">
    <location>
        <begin position="54"/>
        <end position="67"/>
    </location>
</feature>
<keyword evidence="5 8" id="KW-0863">Zinc-finger</keyword>
<name>A0A0D1XLV5_EXOME</name>
<feature type="compositionally biased region" description="Basic and acidic residues" evidence="9">
    <location>
        <begin position="70"/>
        <end position="82"/>
    </location>
</feature>
<evidence type="ECO:0000256" key="7">
    <source>
        <dbReference type="ARBA" id="ARBA00022833"/>
    </source>
</evidence>
<dbReference type="RefSeq" id="XP_016220730.1">
    <property type="nucleotide sequence ID" value="XM_016373819.1"/>
</dbReference>
<feature type="compositionally biased region" description="Basic and acidic residues" evidence="9">
    <location>
        <begin position="373"/>
        <end position="383"/>
    </location>
</feature>
<evidence type="ECO:0000256" key="6">
    <source>
        <dbReference type="ARBA" id="ARBA00022786"/>
    </source>
</evidence>
<dbReference type="STRING" id="212818.A0A0D1XLV5"/>
<dbReference type="SMART" id="SM00184">
    <property type="entry name" value="RING"/>
    <property type="match status" value="1"/>
</dbReference>
<dbReference type="PROSITE" id="PS50089">
    <property type="entry name" value="ZF_RING_2"/>
    <property type="match status" value="1"/>
</dbReference>
<feature type="region of interest" description="Disordered" evidence="9">
    <location>
        <begin position="323"/>
        <end position="435"/>
    </location>
</feature>
<dbReference type="InterPro" id="IPR013083">
    <property type="entry name" value="Znf_RING/FYVE/PHD"/>
</dbReference>
<dbReference type="HOGENOM" id="CLU_021597_0_1_1"/>
<feature type="compositionally biased region" description="Basic and acidic residues" evidence="9">
    <location>
        <begin position="390"/>
        <end position="418"/>
    </location>
</feature>
<dbReference type="VEuPathDB" id="FungiDB:PV10_08748"/>
<keyword evidence="12" id="KW-1185">Reference proteome</keyword>
<dbReference type="PANTHER" id="PTHR15710">
    <property type="entry name" value="E3 UBIQUITIN-PROTEIN LIGASE PRAJA"/>
    <property type="match status" value="1"/>
</dbReference>
<feature type="domain" description="RING-type" evidence="10">
    <location>
        <begin position="283"/>
        <end position="324"/>
    </location>
</feature>